<dbReference type="AlphaFoldDB" id="A0A6J2UDS9"/>
<evidence type="ECO:0000256" key="1">
    <source>
        <dbReference type="SAM" id="Phobius"/>
    </source>
</evidence>
<keyword evidence="1" id="KW-0812">Transmembrane</keyword>
<dbReference type="Proteomes" id="UP000504634">
    <property type="component" value="Unplaced"/>
</dbReference>
<keyword evidence="1" id="KW-1133">Transmembrane helix</keyword>
<evidence type="ECO:0000313" key="2">
    <source>
        <dbReference type="Proteomes" id="UP000504634"/>
    </source>
</evidence>
<dbReference type="InterPro" id="IPR045167">
    <property type="entry name" value="Hobbit"/>
</dbReference>
<accession>A0A6J2UDS9</accession>
<organism evidence="2 3">
    <name type="scientific">Drosophila lebanonensis</name>
    <name type="common">Fruit fly</name>
    <name type="synonym">Scaptodrosophila lebanonensis</name>
    <dbReference type="NCBI Taxonomy" id="7225"/>
    <lineage>
        <taxon>Eukaryota</taxon>
        <taxon>Metazoa</taxon>
        <taxon>Ecdysozoa</taxon>
        <taxon>Arthropoda</taxon>
        <taxon>Hexapoda</taxon>
        <taxon>Insecta</taxon>
        <taxon>Pterygota</taxon>
        <taxon>Neoptera</taxon>
        <taxon>Endopterygota</taxon>
        <taxon>Diptera</taxon>
        <taxon>Brachycera</taxon>
        <taxon>Muscomorpha</taxon>
        <taxon>Ephydroidea</taxon>
        <taxon>Drosophilidae</taxon>
        <taxon>Scaptodrosophila</taxon>
    </lineage>
</organism>
<sequence>MNMLFYVLVSICFHLTLFVICWYLLKRLNIKIRIGAIKFPLLTFTKVFFSNTVFSVEIELLHLGSNLFNHGLSKLISIDICGLRLTKNSCKSASNHSVGRKNDLDFDKVHARIRWLSKFINVYIKDFGIELTIDELKSRLYLKAPTAEFYLKTELPGLVGRNEIHVLVDHPTAVIKFPLSKCLIEAKAENCRMIILDYGISHIRPNDISIDAEILDITLWVTDQALCLRTIHLNIVLDRTEENRNTLSHHTSVGLKIDHLESNWSPYPDENNPVLKSAFPFYLKDIRAKLRPYCDSSMDVSIEMFRINYDSVLRDFVVELMDYCRIIAAFTVDVATKKKAPRVSVMVKDFSAYFEDHKKYLTLSKLNILQNSQVSEIVLEELELFIKDKPIIAESKLIRIVFNQVSSSNGPFSVQVPDKLLVRLDVNLALELKSLWSDLEQFYREVCETQLDESDFSKIFYKGIQFFFNCPRECLSMLFGKNTILVKDLKFQQNIIYAEEVMVTNEGGRILQYSPLRYNLN</sequence>
<keyword evidence="2" id="KW-1185">Reference proteome</keyword>
<gene>
    <name evidence="3" type="primary">LOC115632522</name>
</gene>
<dbReference type="GeneID" id="115632522"/>
<keyword evidence="1" id="KW-0472">Membrane</keyword>
<evidence type="ECO:0000313" key="3">
    <source>
        <dbReference type="RefSeq" id="XP_030385578.1"/>
    </source>
</evidence>
<dbReference type="Pfam" id="PF10344">
    <property type="entry name" value="Hobbit"/>
    <property type="match status" value="1"/>
</dbReference>
<name>A0A6J2UDS9_DROLE</name>
<proteinExistence type="predicted"/>
<protein>
    <submittedName>
        <fullName evidence="3">Uncharacterized protein LOC115632522</fullName>
    </submittedName>
</protein>
<dbReference type="RefSeq" id="XP_030385578.1">
    <property type="nucleotide sequence ID" value="XM_030529718.1"/>
</dbReference>
<feature type="transmembrane region" description="Helical" evidence="1">
    <location>
        <begin position="6"/>
        <end position="25"/>
    </location>
</feature>
<reference evidence="3" key="1">
    <citation type="submission" date="2025-08" db="UniProtKB">
        <authorList>
            <consortium name="RefSeq"/>
        </authorList>
    </citation>
    <scope>IDENTIFICATION</scope>
    <source>
        <strain evidence="3">11010-0011.00</strain>
        <tissue evidence="3">Whole body</tissue>
    </source>
</reference>